<accession>A0ABW2CN68</accession>
<dbReference type="PANTHER" id="PTHR11614">
    <property type="entry name" value="PHOSPHOLIPASE-RELATED"/>
    <property type="match status" value="1"/>
</dbReference>
<proteinExistence type="predicted"/>
<organism evidence="2 3">
    <name type="scientific">Actinomadura yumaensis</name>
    <dbReference type="NCBI Taxonomy" id="111807"/>
    <lineage>
        <taxon>Bacteria</taxon>
        <taxon>Bacillati</taxon>
        <taxon>Actinomycetota</taxon>
        <taxon>Actinomycetes</taxon>
        <taxon>Streptosporangiales</taxon>
        <taxon>Thermomonosporaceae</taxon>
        <taxon>Actinomadura</taxon>
    </lineage>
</organism>
<feature type="domain" description="Serine aminopeptidase S33" evidence="1">
    <location>
        <begin position="43"/>
        <end position="246"/>
    </location>
</feature>
<dbReference type="SUPFAM" id="SSF53474">
    <property type="entry name" value="alpha/beta-Hydrolases"/>
    <property type="match status" value="1"/>
</dbReference>
<dbReference type="Proteomes" id="UP001596380">
    <property type="component" value="Unassembled WGS sequence"/>
</dbReference>
<dbReference type="Pfam" id="PF12146">
    <property type="entry name" value="Hydrolase_4"/>
    <property type="match status" value="1"/>
</dbReference>
<evidence type="ECO:0000313" key="2">
    <source>
        <dbReference type="EMBL" id="MFC6882375.1"/>
    </source>
</evidence>
<dbReference type="InterPro" id="IPR022742">
    <property type="entry name" value="Hydrolase_4"/>
</dbReference>
<dbReference type="InterPro" id="IPR051044">
    <property type="entry name" value="MAG_DAG_Lipase"/>
</dbReference>
<sequence>MNVTADVLGDGYEAIGLFLGSDFEGEVTATLVRRSIANSSPRAVLYLHGFSDYFFQSHMADFYVGHGYDFYALDLRKNGRSLRPHQTPNLVGDLTEYFAEIGEAVRLVREVDGHRVLLLSGHGTGGLTAALWADRFRGKGLIDGLFLNSPALDLPLRAVPRWAYVAAARLLRRSAPGARLPLAQSDRYVRSIHRGGTGEWDFDLAWKPLAGFPTRAAWLAAVRRAQKRVHEGLSIEVPVLVMASARSVDPSDEDADATAGDAVLNVDHIARWAPRLGRDVALVRIDGGVHDLVLSPENPRDLVFTELGDWIRERLPPS</sequence>
<name>A0ABW2CN68_9ACTN</name>
<comment type="caution">
    <text evidence="2">The sequence shown here is derived from an EMBL/GenBank/DDBJ whole genome shotgun (WGS) entry which is preliminary data.</text>
</comment>
<dbReference type="Gene3D" id="3.40.50.1820">
    <property type="entry name" value="alpha/beta hydrolase"/>
    <property type="match status" value="1"/>
</dbReference>
<evidence type="ECO:0000313" key="3">
    <source>
        <dbReference type="Proteomes" id="UP001596380"/>
    </source>
</evidence>
<gene>
    <name evidence="2" type="ORF">ACFQKB_21650</name>
</gene>
<keyword evidence="2" id="KW-0378">Hydrolase</keyword>
<keyword evidence="3" id="KW-1185">Reference proteome</keyword>
<dbReference type="EMBL" id="JBHSXS010000012">
    <property type="protein sequence ID" value="MFC6882375.1"/>
    <property type="molecule type" value="Genomic_DNA"/>
</dbReference>
<protein>
    <submittedName>
        <fullName evidence="2">Alpha/beta hydrolase</fullName>
    </submittedName>
</protein>
<dbReference type="GO" id="GO:0016787">
    <property type="term" value="F:hydrolase activity"/>
    <property type="evidence" value="ECO:0007669"/>
    <property type="project" value="UniProtKB-KW"/>
</dbReference>
<reference evidence="3" key="1">
    <citation type="journal article" date="2019" name="Int. J. Syst. Evol. Microbiol.">
        <title>The Global Catalogue of Microorganisms (GCM) 10K type strain sequencing project: providing services to taxonomists for standard genome sequencing and annotation.</title>
        <authorList>
            <consortium name="The Broad Institute Genomics Platform"/>
            <consortium name="The Broad Institute Genome Sequencing Center for Infectious Disease"/>
            <person name="Wu L."/>
            <person name="Ma J."/>
        </authorList>
    </citation>
    <scope>NUCLEOTIDE SEQUENCE [LARGE SCALE GENOMIC DNA]</scope>
    <source>
        <strain evidence="3">JCM 3369</strain>
    </source>
</reference>
<dbReference type="InterPro" id="IPR029058">
    <property type="entry name" value="AB_hydrolase_fold"/>
</dbReference>
<evidence type="ECO:0000259" key="1">
    <source>
        <dbReference type="Pfam" id="PF12146"/>
    </source>
</evidence>
<dbReference type="RefSeq" id="WP_160822565.1">
    <property type="nucleotide sequence ID" value="NZ_JBHSXS010000012.1"/>
</dbReference>